<dbReference type="PANTHER" id="PTHR30146:SF148">
    <property type="entry name" value="HTH-TYPE TRANSCRIPTIONAL REPRESSOR PURR-RELATED"/>
    <property type="match status" value="1"/>
</dbReference>
<dbReference type="SUPFAM" id="SSF47413">
    <property type="entry name" value="lambda repressor-like DNA-binding domains"/>
    <property type="match status" value="1"/>
</dbReference>
<dbReference type="PANTHER" id="PTHR30146">
    <property type="entry name" value="LACI-RELATED TRANSCRIPTIONAL REPRESSOR"/>
    <property type="match status" value="1"/>
</dbReference>
<evidence type="ECO:0000313" key="7">
    <source>
        <dbReference type="Proteomes" id="UP001501697"/>
    </source>
</evidence>
<dbReference type="CDD" id="cd06267">
    <property type="entry name" value="PBP1_LacI_sugar_binding-like"/>
    <property type="match status" value="1"/>
</dbReference>
<dbReference type="Pfam" id="PF00356">
    <property type="entry name" value="LacI"/>
    <property type="match status" value="1"/>
</dbReference>
<dbReference type="InterPro" id="IPR028082">
    <property type="entry name" value="Peripla_BP_I"/>
</dbReference>
<dbReference type="Gene3D" id="3.40.50.2300">
    <property type="match status" value="2"/>
</dbReference>
<proteinExistence type="predicted"/>
<dbReference type="CDD" id="cd01392">
    <property type="entry name" value="HTH_LacI"/>
    <property type="match status" value="1"/>
</dbReference>
<evidence type="ECO:0000256" key="3">
    <source>
        <dbReference type="ARBA" id="ARBA00023125"/>
    </source>
</evidence>
<keyword evidence="2" id="KW-0805">Transcription regulation</keyword>
<dbReference type="SUPFAM" id="SSF53822">
    <property type="entry name" value="Periplasmic binding protein-like I"/>
    <property type="match status" value="1"/>
</dbReference>
<dbReference type="GO" id="GO:0003677">
    <property type="term" value="F:DNA binding"/>
    <property type="evidence" value="ECO:0007669"/>
    <property type="project" value="UniProtKB-KW"/>
</dbReference>
<dbReference type="PROSITE" id="PS50932">
    <property type="entry name" value="HTH_LACI_2"/>
    <property type="match status" value="1"/>
</dbReference>
<evidence type="ECO:0000256" key="4">
    <source>
        <dbReference type="ARBA" id="ARBA00023163"/>
    </source>
</evidence>
<evidence type="ECO:0000259" key="5">
    <source>
        <dbReference type="PROSITE" id="PS50932"/>
    </source>
</evidence>
<keyword evidence="3 6" id="KW-0238">DNA-binding</keyword>
<accession>A0ABP7ASZ5</accession>
<keyword evidence="7" id="KW-1185">Reference proteome</keyword>
<dbReference type="Proteomes" id="UP001501697">
    <property type="component" value="Unassembled WGS sequence"/>
</dbReference>
<dbReference type="Pfam" id="PF13377">
    <property type="entry name" value="Peripla_BP_3"/>
    <property type="match status" value="1"/>
</dbReference>
<dbReference type="InterPro" id="IPR046335">
    <property type="entry name" value="LacI/GalR-like_sensor"/>
</dbReference>
<evidence type="ECO:0000313" key="6">
    <source>
        <dbReference type="EMBL" id="GAA3639261.1"/>
    </source>
</evidence>
<dbReference type="RefSeq" id="WP_344738764.1">
    <property type="nucleotide sequence ID" value="NZ_BAAAYU010000005.1"/>
</dbReference>
<keyword evidence="4" id="KW-0804">Transcription</keyword>
<dbReference type="InterPro" id="IPR000843">
    <property type="entry name" value="HTH_LacI"/>
</dbReference>
<name>A0ABP7ASZ5_9MICO</name>
<dbReference type="Gene3D" id="1.10.260.40">
    <property type="entry name" value="lambda repressor-like DNA-binding domains"/>
    <property type="match status" value="1"/>
</dbReference>
<comment type="caution">
    <text evidence="6">The sequence shown here is derived from an EMBL/GenBank/DDBJ whole genome shotgun (WGS) entry which is preliminary data.</text>
</comment>
<keyword evidence="1" id="KW-0678">Repressor</keyword>
<evidence type="ECO:0000256" key="1">
    <source>
        <dbReference type="ARBA" id="ARBA00022491"/>
    </source>
</evidence>
<reference evidence="7" key="1">
    <citation type="journal article" date="2019" name="Int. J. Syst. Evol. Microbiol.">
        <title>The Global Catalogue of Microorganisms (GCM) 10K type strain sequencing project: providing services to taxonomists for standard genome sequencing and annotation.</title>
        <authorList>
            <consortium name="The Broad Institute Genomics Platform"/>
            <consortium name="The Broad Institute Genome Sequencing Center for Infectious Disease"/>
            <person name="Wu L."/>
            <person name="Ma J."/>
        </authorList>
    </citation>
    <scope>NUCLEOTIDE SEQUENCE [LARGE SCALE GENOMIC DNA]</scope>
    <source>
        <strain evidence="7">JCM 16544</strain>
    </source>
</reference>
<sequence length="360" mass="38231">MRTSTTPGASAEETGSPVVRGRARLIDVAERSGVTKSIVSRIMNDDETLRIRPETRDRVKAVAEELGYRPHAGARALSVSRTGAFALLIPDLTNSVYAAIMRGAFRRARERGYFLLIAEDTPESPAGPDDYADLVVSGRVDGLLVASARPGSPLVERLMDDPGSIAHVYVNREVEGSGRNIGLDMYGASALAVDYLAGRGHADIGITAGPVDLHPARSRLAGFVDRMTEKGLDASRIEHGDFTERGGFDAATALLQAHPQLTAIYASTFGQAVGALKAARQHGLRVPEDLSVIGYDDLAVADYLDPPLTTVAMPLDALGVAAVDALVEQLATQTPTGVRVPDDCRIVERESVAAPRASVR</sequence>
<evidence type="ECO:0000256" key="2">
    <source>
        <dbReference type="ARBA" id="ARBA00023015"/>
    </source>
</evidence>
<dbReference type="InterPro" id="IPR010982">
    <property type="entry name" value="Lambda_DNA-bd_dom_sf"/>
</dbReference>
<protein>
    <submittedName>
        <fullName evidence="6">LacI family DNA-binding transcriptional regulator</fullName>
    </submittedName>
</protein>
<gene>
    <name evidence="6" type="ORF">GCM10022200_23390</name>
</gene>
<feature type="domain" description="HTH lacI-type" evidence="5">
    <location>
        <begin position="23"/>
        <end position="79"/>
    </location>
</feature>
<dbReference type="EMBL" id="BAAAYU010000005">
    <property type="protein sequence ID" value="GAA3639261.1"/>
    <property type="molecule type" value="Genomic_DNA"/>
</dbReference>
<dbReference type="SMART" id="SM00354">
    <property type="entry name" value="HTH_LACI"/>
    <property type="match status" value="1"/>
</dbReference>
<organism evidence="6 7">
    <name type="scientific">Microbacterium awajiense</name>
    <dbReference type="NCBI Taxonomy" id="415214"/>
    <lineage>
        <taxon>Bacteria</taxon>
        <taxon>Bacillati</taxon>
        <taxon>Actinomycetota</taxon>
        <taxon>Actinomycetes</taxon>
        <taxon>Micrococcales</taxon>
        <taxon>Microbacteriaceae</taxon>
        <taxon>Microbacterium</taxon>
    </lineage>
</organism>